<dbReference type="PANTHER" id="PTHR33490:SF3">
    <property type="entry name" value="CONSERVED INTEGRAL MEMBRANE PROTEIN"/>
    <property type="match status" value="1"/>
</dbReference>
<feature type="domain" description="Transglutaminase-like" evidence="1">
    <location>
        <begin position="297"/>
        <end position="360"/>
    </location>
</feature>
<comment type="caution">
    <text evidence="2">The sequence shown here is derived from an EMBL/GenBank/DDBJ whole genome shotgun (WGS) entry which is preliminary data.</text>
</comment>
<dbReference type="AlphaFoldDB" id="A0A2V3RIR1"/>
<dbReference type="EMBL" id="QEVW01000025">
    <property type="protein sequence ID" value="RAW10506.1"/>
    <property type="molecule type" value="Genomic_DNA"/>
</dbReference>
<organism evidence="2 3">
    <name type="scientific">Paenibacillus taichungensis</name>
    <dbReference type="NCBI Taxonomy" id="484184"/>
    <lineage>
        <taxon>Bacteria</taxon>
        <taxon>Bacillati</taxon>
        <taxon>Bacillota</taxon>
        <taxon>Bacilli</taxon>
        <taxon>Bacillales</taxon>
        <taxon>Paenibacillaceae</taxon>
        <taxon>Paenibacillus</taxon>
    </lineage>
</organism>
<dbReference type="Pfam" id="PF01841">
    <property type="entry name" value="Transglut_core"/>
    <property type="match status" value="1"/>
</dbReference>
<dbReference type="Proteomes" id="UP000250642">
    <property type="component" value="Unassembled WGS sequence"/>
</dbReference>
<protein>
    <submittedName>
        <fullName evidence="2">Transglutaminase domain-containing protein</fullName>
    </submittedName>
</protein>
<evidence type="ECO:0000313" key="2">
    <source>
        <dbReference type="EMBL" id="RAW10506.1"/>
    </source>
</evidence>
<accession>A0A2V3RIR1</accession>
<reference evidence="2 3" key="1">
    <citation type="submission" date="2018-04" db="EMBL/GenBank/DDBJ databases">
        <title>Paenibacillus taichungensis Genome sequencing and assembly.</title>
        <authorList>
            <person name="Xu J."/>
            <person name="Rensing C."/>
            <person name="Mazhar H.S."/>
        </authorList>
    </citation>
    <scope>NUCLEOTIDE SEQUENCE [LARGE SCALE GENOMIC DNA]</scope>
    <source>
        <strain evidence="2 3">NC1</strain>
    </source>
</reference>
<evidence type="ECO:0000259" key="1">
    <source>
        <dbReference type="SMART" id="SM00460"/>
    </source>
</evidence>
<dbReference type="InterPro" id="IPR038765">
    <property type="entry name" value="Papain-like_cys_pep_sf"/>
</dbReference>
<dbReference type="PANTHER" id="PTHR33490">
    <property type="entry name" value="BLR5614 PROTEIN-RELATED"/>
    <property type="match status" value="1"/>
</dbReference>
<proteinExistence type="predicted"/>
<dbReference type="InterPro" id="IPR002931">
    <property type="entry name" value="Transglutaminase-like"/>
</dbReference>
<dbReference type="SUPFAM" id="SSF54001">
    <property type="entry name" value="Cysteine proteinases"/>
    <property type="match status" value="1"/>
</dbReference>
<sequence length="382" mass="42809">MLQSWLDSLKEFNGITIMLLLIVAASLLQGWSRGASRSAGRLFGFLMDGIMAVIGILLSIGLTLWLAPYVQQWLSVHAADMPNRELNRWEQMYYTLITAIADFPLMRFAVLFVISYGFIRLVLGLLSSLIFSRRYSSAEQESRPKGFFSRFTGAVIGTVIGSVRGMIVIAVLFMIVSLYPGSMFSRYVEASPIYMQGAKSVIEPLSGTFIKDKLPVFTQAVQKELGAILQRKYEVIDHNIPADIESAAKEIVKGQTTDEAKARALYDWVGSRIQYDYGKVDDYEQKGIWHEQTPQNTFDTRQGVCIDYARLYAVMARSQGLEVKVVTGLGYNGQGGYGPHAWNEIYLSDSESWIPLDPTWAISGDWFNPPNFADTHLKDQSA</sequence>
<gene>
    <name evidence="2" type="ORF">DC345_28550</name>
</gene>
<evidence type="ECO:0000313" key="3">
    <source>
        <dbReference type="Proteomes" id="UP000250642"/>
    </source>
</evidence>
<name>A0A2V3RIR1_9BACL</name>
<dbReference type="SMART" id="SM00460">
    <property type="entry name" value="TGc"/>
    <property type="match status" value="1"/>
</dbReference>
<dbReference type="Gene3D" id="3.10.620.30">
    <property type="match status" value="1"/>
</dbReference>